<feature type="compositionally biased region" description="Acidic residues" evidence="1">
    <location>
        <begin position="216"/>
        <end position="227"/>
    </location>
</feature>
<feature type="compositionally biased region" description="Basic and acidic residues" evidence="1">
    <location>
        <begin position="364"/>
        <end position="373"/>
    </location>
</feature>
<dbReference type="PANTHER" id="PTHR16469">
    <property type="entry name" value="UBIQUITIN-ASSOCIATED AND SH3 DOMAIN-CONTAINING BA-RELATED"/>
    <property type="match status" value="1"/>
</dbReference>
<protein>
    <recommendedName>
        <fullName evidence="2">Transcription factor TFIIIC triple barrel domain-containing protein</fullName>
    </recommendedName>
</protein>
<dbReference type="SUPFAM" id="SSF53254">
    <property type="entry name" value="Phosphoglycerate mutase-like"/>
    <property type="match status" value="1"/>
</dbReference>
<dbReference type="Gene3D" id="3.40.50.1240">
    <property type="entry name" value="Phosphoglycerate mutase-like"/>
    <property type="match status" value="1"/>
</dbReference>
<dbReference type="InterPro" id="IPR051710">
    <property type="entry name" value="Phosphatase_SH3-domain"/>
</dbReference>
<comment type="caution">
    <text evidence="3">The sequence shown here is derived from an EMBL/GenBank/DDBJ whole genome shotgun (WGS) entry which is preliminary data.</text>
</comment>
<feature type="region of interest" description="Disordered" evidence="1">
    <location>
        <begin position="213"/>
        <end position="235"/>
    </location>
</feature>
<dbReference type="Proteomes" id="UP000750334">
    <property type="component" value="Unassembled WGS sequence"/>
</dbReference>
<dbReference type="AlphaFoldDB" id="A0A9P6WG77"/>
<dbReference type="InterPro" id="IPR019481">
    <property type="entry name" value="TFIIIC_triple_barrel"/>
</dbReference>
<dbReference type="EMBL" id="PUHR01000014">
    <property type="protein sequence ID" value="KAG0671228.1"/>
    <property type="molecule type" value="Genomic_DNA"/>
</dbReference>
<sequence length="408" mass="46496">MVVKNIYIARHAYSTSWLPKDEQPLSRTGIPNDLPLSDHGINQSQELAHYLLSVDTRPDIIITSPFYSCVETSQCIAKLLDIPVYLDNGLGNWFSKNSNSEITKPADFDTLNSLFPDVLKDSEHSTNVEPLSDGETKKELFSRCHNFVDTMLQQLNKEHPDISTILLMTHAPVKIAIGLNLLKLEDCDRTIDEDSNVLKASVCSLDRFQSSRFGMEEDEDDDEEDANETVTNGTQPMSDRWIMTMNNNIEYLRDGEERPWYFKKNIDGTENCNENEDVEEDQEETEVVYVSVDLDSGSYKESLSIDKNAIFQNSGLEREHPLIRIGDRLYEGTWQKLLGTELAFPDSASINRKDDGLASESTETADKETDNVRSVRNSRRNKNRNDTAHTEKIYRITDRLTLRGIEPI</sequence>
<evidence type="ECO:0000313" key="4">
    <source>
        <dbReference type="Proteomes" id="UP000750334"/>
    </source>
</evidence>
<dbReference type="InterPro" id="IPR013078">
    <property type="entry name" value="His_Pase_superF_clade-1"/>
</dbReference>
<evidence type="ECO:0000259" key="2">
    <source>
        <dbReference type="Pfam" id="PF10419"/>
    </source>
</evidence>
<organism evidence="3 4">
    <name type="scientific">Maudiozyma exigua</name>
    <name type="common">Yeast</name>
    <name type="synonym">Kazachstania exigua</name>
    <dbReference type="NCBI Taxonomy" id="34358"/>
    <lineage>
        <taxon>Eukaryota</taxon>
        <taxon>Fungi</taxon>
        <taxon>Dikarya</taxon>
        <taxon>Ascomycota</taxon>
        <taxon>Saccharomycotina</taxon>
        <taxon>Saccharomycetes</taxon>
        <taxon>Saccharomycetales</taxon>
        <taxon>Saccharomycetaceae</taxon>
        <taxon>Maudiozyma</taxon>
    </lineage>
</organism>
<keyword evidence="4" id="KW-1185">Reference proteome</keyword>
<gene>
    <name evidence="3" type="ORF">C6P45_000992</name>
</gene>
<dbReference type="OrthoDB" id="414418at2759"/>
<evidence type="ECO:0000313" key="3">
    <source>
        <dbReference type="EMBL" id="KAG0671228.1"/>
    </source>
</evidence>
<accession>A0A9P6WG77</accession>
<feature type="region of interest" description="Disordered" evidence="1">
    <location>
        <begin position="349"/>
        <end position="390"/>
    </location>
</feature>
<dbReference type="Pfam" id="PF10419">
    <property type="entry name" value="TFIIIC_sub6"/>
    <property type="match status" value="1"/>
</dbReference>
<dbReference type="CDD" id="cd07067">
    <property type="entry name" value="HP_PGM_like"/>
    <property type="match status" value="1"/>
</dbReference>
<dbReference type="InterPro" id="IPR014623">
    <property type="entry name" value="Tfc7/tau55"/>
</dbReference>
<dbReference type="InterPro" id="IPR029033">
    <property type="entry name" value="His_PPase_superfam"/>
</dbReference>
<evidence type="ECO:0000256" key="1">
    <source>
        <dbReference type="SAM" id="MobiDB-lite"/>
    </source>
</evidence>
<dbReference type="Pfam" id="PF00300">
    <property type="entry name" value="His_Phos_1"/>
    <property type="match status" value="1"/>
</dbReference>
<feature type="domain" description="Transcription factor TFIIIC triple barrel" evidence="2">
    <location>
        <begin position="283"/>
        <end position="406"/>
    </location>
</feature>
<reference evidence="3 4" key="1">
    <citation type="submission" date="2020-11" db="EMBL/GenBank/DDBJ databases">
        <title>Kefir isolates.</title>
        <authorList>
            <person name="Marcisauskas S."/>
            <person name="Kim Y."/>
            <person name="Blasche S."/>
        </authorList>
    </citation>
    <scope>NUCLEOTIDE SEQUENCE [LARGE SCALE GENOMIC DNA]</scope>
    <source>
        <strain evidence="3 4">OG2</strain>
    </source>
</reference>
<dbReference type="Gene3D" id="2.60.40.4370">
    <property type="match status" value="1"/>
</dbReference>
<name>A0A9P6WG77_MAUEX</name>
<dbReference type="PANTHER" id="PTHR16469:SF51">
    <property type="entry name" value="TRANSCRIPTION FACTOR TAU 55 KDA SUBUNIT"/>
    <property type="match status" value="1"/>
</dbReference>
<proteinExistence type="predicted"/>
<dbReference type="PIRSF" id="PIRSF036802">
    <property type="entry name" value="Tau55_TFC7"/>
    <property type="match status" value="1"/>
</dbReference>